<keyword evidence="6" id="KW-0472">Membrane</keyword>
<keyword evidence="3" id="KW-0808">Transferase</keyword>
<dbReference type="InterPro" id="IPR008166">
    <property type="entry name" value="Glyco_transf_92"/>
</dbReference>
<evidence type="ECO:0000256" key="6">
    <source>
        <dbReference type="ARBA" id="ARBA00023136"/>
    </source>
</evidence>
<keyword evidence="5" id="KW-1133">Transmembrane helix</keyword>
<evidence type="ECO:0008006" key="8">
    <source>
        <dbReference type="Google" id="ProtNLM"/>
    </source>
</evidence>
<dbReference type="PANTHER" id="PTHR21461">
    <property type="entry name" value="GLYCOSYLTRANSFERASE FAMILY 92 PROTEIN"/>
    <property type="match status" value="1"/>
</dbReference>
<evidence type="ECO:0000313" key="7">
    <source>
        <dbReference type="EMBL" id="QHU28705.1"/>
    </source>
</evidence>
<name>A0A6C0LFD6_9ZZZZ</name>
<protein>
    <recommendedName>
        <fullName evidence="8">Glycosyltransferase</fullName>
    </recommendedName>
</protein>
<evidence type="ECO:0000256" key="3">
    <source>
        <dbReference type="ARBA" id="ARBA00022679"/>
    </source>
</evidence>
<comment type="subcellular location">
    <subcellularLocation>
        <location evidence="1">Membrane</location>
        <topology evidence="1">Single-pass membrane protein</topology>
    </subcellularLocation>
</comment>
<dbReference type="EMBL" id="MN740474">
    <property type="protein sequence ID" value="QHU28705.1"/>
    <property type="molecule type" value="Genomic_DNA"/>
</dbReference>
<evidence type="ECO:0000256" key="4">
    <source>
        <dbReference type="ARBA" id="ARBA00022692"/>
    </source>
</evidence>
<keyword evidence="4" id="KW-0812">Transmembrane</keyword>
<reference evidence="7" key="1">
    <citation type="journal article" date="2020" name="Nature">
        <title>Giant virus diversity and host interactions through global metagenomics.</title>
        <authorList>
            <person name="Schulz F."/>
            <person name="Roux S."/>
            <person name="Paez-Espino D."/>
            <person name="Jungbluth S."/>
            <person name="Walsh D.A."/>
            <person name="Denef V.J."/>
            <person name="McMahon K.D."/>
            <person name="Konstantinidis K.T."/>
            <person name="Eloe-Fadrosh E.A."/>
            <person name="Kyrpides N.C."/>
            <person name="Woyke T."/>
        </authorList>
    </citation>
    <scope>NUCLEOTIDE SEQUENCE</scope>
    <source>
        <strain evidence="7">GVMAG-M-3300027791-30</strain>
    </source>
</reference>
<evidence type="ECO:0000256" key="1">
    <source>
        <dbReference type="ARBA" id="ARBA00004167"/>
    </source>
</evidence>
<dbReference type="GO" id="GO:0016020">
    <property type="term" value="C:membrane"/>
    <property type="evidence" value="ECO:0007669"/>
    <property type="project" value="UniProtKB-SubCell"/>
</dbReference>
<dbReference type="AlphaFoldDB" id="A0A6C0LFD6"/>
<organism evidence="7">
    <name type="scientific">viral metagenome</name>
    <dbReference type="NCBI Taxonomy" id="1070528"/>
    <lineage>
        <taxon>unclassified sequences</taxon>
        <taxon>metagenomes</taxon>
        <taxon>organismal metagenomes</taxon>
    </lineage>
</organism>
<dbReference type="GO" id="GO:0005737">
    <property type="term" value="C:cytoplasm"/>
    <property type="evidence" value="ECO:0007669"/>
    <property type="project" value="TreeGrafter"/>
</dbReference>
<dbReference type="PANTHER" id="PTHR21461:SF69">
    <property type="entry name" value="GLYCOSYLTRANSFERASE FAMILY 92 PROTEIN"/>
    <property type="match status" value="1"/>
</dbReference>
<evidence type="ECO:0000256" key="5">
    <source>
        <dbReference type="ARBA" id="ARBA00022989"/>
    </source>
</evidence>
<dbReference type="Pfam" id="PF01697">
    <property type="entry name" value="Glyco_transf_92"/>
    <property type="match status" value="1"/>
</dbReference>
<evidence type="ECO:0000256" key="2">
    <source>
        <dbReference type="ARBA" id="ARBA00022676"/>
    </source>
</evidence>
<accession>A0A6C0LFD6</accession>
<proteinExistence type="predicted"/>
<dbReference type="GO" id="GO:0016757">
    <property type="term" value="F:glycosyltransferase activity"/>
    <property type="evidence" value="ECO:0007669"/>
    <property type="project" value="UniProtKB-KW"/>
</dbReference>
<keyword evidence="2" id="KW-0328">Glycosyltransferase</keyword>
<sequence>MLLEEVAIVCIAKNEEKYINEWIYYHIKLGVSKIIIYDNSDNYSLGYLNITWAGKVWVINWSSSNIIESPFSKNRTYQGERKCFDCDGPQVWAYEDYILKWLQRNLLYKWVAFIDCDEFIKLTYYNETIVQFFKRINFHQGVLTLNWVHFGSNGNKNFKNRPLLERFNKKEIDANNHHKSICVITDVQSTNHTMHDFKTKKGWRKYTGEEHNDGQISPIKIGEIYLAHFAVKSEEEFINKMKRKYSWSGNNLDRDWSYFNEFDKNDIEDNSLRDFLFSQKQIVNGLEVDNYLWKYRDLFENGIMNPERLFEHWINIGKKEGRITNLS</sequence>